<evidence type="ECO:0000313" key="2">
    <source>
        <dbReference type="Proteomes" id="UP000095003"/>
    </source>
</evidence>
<dbReference type="GeneID" id="93304599"/>
<sequence>MKVKIQVKKLGKNHSKITPVFYDYPENVDTVRRLLEETVRINLEEYGKRRRHTEVEAVLSKESMEEQAGAGKITFGLSFQDKVPDYRKAAENACQCFEDGIAVVFLDGKKLERLEEKISLQENSELVFVRMTMLAGRMW</sequence>
<comment type="caution">
    <text evidence="1">The sequence shown here is derived from an EMBL/GenBank/DDBJ whole genome shotgun (WGS) entry which is preliminary data.</text>
</comment>
<organism evidence="1 2">
    <name type="scientific">Eisenbergiella tayi</name>
    <dbReference type="NCBI Taxonomy" id="1432052"/>
    <lineage>
        <taxon>Bacteria</taxon>
        <taxon>Bacillati</taxon>
        <taxon>Bacillota</taxon>
        <taxon>Clostridia</taxon>
        <taxon>Lachnospirales</taxon>
        <taxon>Lachnospiraceae</taxon>
        <taxon>Eisenbergiella</taxon>
    </lineage>
</organism>
<dbReference type="RefSeq" id="WP_069159394.1">
    <property type="nucleotide sequence ID" value="NZ_DBFYTC010000019.1"/>
</dbReference>
<name>A0A1E3A3P5_9FIRM</name>
<gene>
    <name evidence="1" type="ORF">BEH84_06067</name>
</gene>
<dbReference type="AlphaFoldDB" id="A0A1E3A3P5"/>
<reference evidence="1 2" key="1">
    <citation type="submission" date="2016-07" db="EMBL/GenBank/DDBJ databases">
        <title>Characterization of isolates of Eisenbergiella tayi derived from blood cultures, using whole genome sequencing.</title>
        <authorList>
            <person name="Burdz T."/>
            <person name="Wiebe D."/>
            <person name="Huynh C."/>
            <person name="Bernard K."/>
        </authorList>
    </citation>
    <scope>NUCLEOTIDE SEQUENCE [LARGE SCALE GENOMIC DNA]</scope>
    <source>
        <strain evidence="1 2">NML 120489</strain>
    </source>
</reference>
<dbReference type="Proteomes" id="UP000095003">
    <property type="component" value="Unassembled WGS sequence"/>
</dbReference>
<evidence type="ECO:0000313" key="1">
    <source>
        <dbReference type="EMBL" id="ODM02836.1"/>
    </source>
</evidence>
<proteinExistence type="predicted"/>
<dbReference type="EMBL" id="MCGI01000008">
    <property type="protein sequence ID" value="ODM02836.1"/>
    <property type="molecule type" value="Genomic_DNA"/>
</dbReference>
<protein>
    <submittedName>
        <fullName evidence="1">Uncharacterized protein</fullName>
    </submittedName>
</protein>
<accession>A0A1E3A3P5</accession>